<proteinExistence type="predicted"/>
<dbReference type="EMBL" id="JAWDEY010000001">
    <property type="protein sequence ID" value="KAK6591194.1"/>
    <property type="molecule type" value="Genomic_DNA"/>
</dbReference>
<organism evidence="2 3">
    <name type="scientific">Cryptosporidium xiaoi</name>
    <dbReference type="NCBI Taxonomy" id="659607"/>
    <lineage>
        <taxon>Eukaryota</taxon>
        <taxon>Sar</taxon>
        <taxon>Alveolata</taxon>
        <taxon>Apicomplexa</taxon>
        <taxon>Conoidasida</taxon>
        <taxon>Coccidia</taxon>
        <taxon>Eucoccidiorida</taxon>
        <taxon>Eimeriorina</taxon>
        <taxon>Cryptosporidiidae</taxon>
        <taxon>Cryptosporidium</taxon>
    </lineage>
</organism>
<dbReference type="AlphaFoldDB" id="A0AAV9Y2W4"/>
<sequence length="289" mass="33003">MNSHVKDSPSDWYSLQERALKLSDQAFKNLVKEFEDQTKNLKNELNFKDRKIADLRNKLDYSYKQINTLKSEKSELYNLLDTLDSKLKDRDASIEEVFNDLIELKGDYEQFLGRIERCHSKFADASRLSGVVNINNILNKKKDNNDNDERSTLLLEQSENIEIKEIPGLMMSEVILHPSNFVSCPIDYTNNHEQNKSNSLKTCLSLSAVGTPGLIGDISMSVSKSGVWNRISQVLPSESYFSLLNFVRQFHLGLISEEELQTEIQSALLSNNEAVRNAFTKDILNLSTK</sequence>
<feature type="coiled-coil region" evidence="1">
    <location>
        <begin position="31"/>
        <end position="86"/>
    </location>
</feature>
<accession>A0AAV9Y2W4</accession>
<protein>
    <submittedName>
        <fullName evidence="2">Uncharacterized protein</fullName>
    </submittedName>
</protein>
<keyword evidence="1" id="KW-0175">Coiled coil</keyword>
<evidence type="ECO:0000313" key="3">
    <source>
        <dbReference type="Proteomes" id="UP001311799"/>
    </source>
</evidence>
<evidence type="ECO:0000256" key="1">
    <source>
        <dbReference type="SAM" id="Coils"/>
    </source>
</evidence>
<reference evidence="2 3" key="1">
    <citation type="submission" date="2023-10" db="EMBL/GenBank/DDBJ databases">
        <title>Comparative genomics analysis reveals potential genetic determinants of host preference in Cryptosporidium xiaoi.</title>
        <authorList>
            <person name="Xiao L."/>
            <person name="Li J."/>
        </authorList>
    </citation>
    <scope>NUCLEOTIDE SEQUENCE [LARGE SCALE GENOMIC DNA]</scope>
    <source>
        <strain evidence="2 3">52996</strain>
    </source>
</reference>
<name>A0AAV9Y2W4_9CRYT</name>
<keyword evidence="3" id="KW-1185">Reference proteome</keyword>
<dbReference type="Proteomes" id="UP001311799">
    <property type="component" value="Unassembled WGS sequence"/>
</dbReference>
<comment type="caution">
    <text evidence="2">The sequence shown here is derived from an EMBL/GenBank/DDBJ whole genome shotgun (WGS) entry which is preliminary data.</text>
</comment>
<evidence type="ECO:0000313" key="2">
    <source>
        <dbReference type="EMBL" id="KAK6591194.1"/>
    </source>
</evidence>
<gene>
    <name evidence="2" type="ORF">RS030_101580</name>
</gene>